<accession>A0A1H8AUJ3</accession>
<dbReference type="AlphaFoldDB" id="A0A1H8AUJ3"/>
<dbReference type="InterPro" id="IPR021309">
    <property type="entry name" value="YgaP-like_TM"/>
</dbReference>
<dbReference type="Pfam" id="PF11127">
    <property type="entry name" value="YgaP-like_TM"/>
    <property type="match status" value="1"/>
</dbReference>
<dbReference type="InterPro" id="IPR036873">
    <property type="entry name" value="Rhodanese-like_dom_sf"/>
</dbReference>
<dbReference type="GO" id="GO:0004792">
    <property type="term" value="F:thiosulfate-cyanide sulfurtransferase activity"/>
    <property type="evidence" value="ECO:0007669"/>
    <property type="project" value="TreeGrafter"/>
</dbReference>
<sequence length="170" mass="18157">MIIDVRDGSEFETRHIPGSYHVPLHLLKEHTEEFAAQMALRVVLVCQSGRRAEEARKNLDAAGLSGARVLTGGVASYAAAGGDITSGRSTWAMDRQVRMTAGSLVLASVLAGRFIHPQFRLLAGIIGAGLTVSAATNSCTLGRILSWMPWNRPVSEPTKSDILAQLAPHA</sequence>
<name>A0A1H8AUJ3_9MICO</name>
<organism evidence="1 2">
    <name type="scientific">Cryobacterium luteum</name>
    <dbReference type="NCBI Taxonomy" id="1424661"/>
    <lineage>
        <taxon>Bacteria</taxon>
        <taxon>Bacillati</taxon>
        <taxon>Actinomycetota</taxon>
        <taxon>Actinomycetes</taxon>
        <taxon>Micrococcales</taxon>
        <taxon>Microbacteriaceae</taxon>
        <taxon>Cryobacterium</taxon>
    </lineage>
</organism>
<gene>
    <name evidence="1" type="ORF">E3O10_12805</name>
</gene>
<dbReference type="EMBL" id="SOFF01000031">
    <property type="protein sequence ID" value="TFB88647.1"/>
    <property type="molecule type" value="Genomic_DNA"/>
</dbReference>
<dbReference type="Proteomes" id="UP000297654">
    <property type="component" value="Unassembled WGS sequence"/>
</dbReference>
<dbReference type="Gene3D" id="3.40.250.10">
    <property type="entry name" value="Rhodanese-like domain"/>
    <property type="match status" value="1"/>
</dbReference>
<evidence type="ECO:0000313" key="1">
    <source>
        <dbReference type="EMBL" id="TFB88647.1"/>
    </source>
</evidence>
<dbReference type="SMART" id="SM00450">
    <property type="entry name" value="RHOD"/>
    <property type="match status" value="1"/>
</dbReference>
<dbReference type="Pfam" id="PF00581">
    <property type="entry name" value="Rhodanese"/>
    <property type="match status" value="1"/>
</dbReference>
<dbReference type="PANTHER" id="PTHR44086">
    <property type="entry name" value="THIOSULFATE SULFURTRANSFERASE RDL2, MITOCHONDRIAL-RELATED"/>
    <property type="match status" value="1"/>
</dbReference>
<proteinExistence type="predicted"/>
<dbReference type="InterPro" id="IPR001763">
    <property type="entry name" value="Rhodanese-like_dom"/>
</dbReference>
<reference evidence="1 2" key="1">
    <citation type="submission" date="2019-03" db="EMBL/GenBank/DDBJ databases">
        <title>Genomics of glacier-inhabiting Cryobacterium strains.</title>
        <authorList>
            <person name="Liu Q."/>
            <person name="Xin Y.-H."/>
        </authorList>
    </citation>
    <scope>NUCLEOTIDE SEQUENCE [LARGE SCALE GENOMIC DNA]</scope>
    <source>
        <strain evidence="1 2">Hh15</strain>
    </source>
</reference>
<comment type="caution">
    <text evidence="1">The sequence shown here is derived from an EMBL/GenBank/DDBJ whole genome shotgun (WGS) entry which is preliminary data.</text>
</comment>
<dbReference type="SUPFAM" id="SSF52821">
    <property type="entry name" value="Rhodanese/Cell cycle control phosphatase"/>
    <property type="match status" value="1"/>
</dbReference>
<keyword evidence="2" id="KW-1185">Reference proteome</keyword>
<dbReference type="RefSeq" id="WP_092106590.1">
    <property type="nucleotide sequence ID" value="NZ_FOCN01000001.1"/>
</dbReference>
<dbReference type="Gene3D" id="6.10.140.1340">
    <property type="match status" value="1"/>
</dbReference>
<dbReference type="CDD" id="cd00158">
    <property type="entry name" value="RHOD"/>
    <property type="match status" value="1"/>
</dbReference>
<dbReference type="STRING" id="1424661.SAMN05216281_101343"/>
<dbReference type="OrthoDB" id="9800872at2"/>
<dbReference type="PANTHER" id="PTHR44086:SF10">
    <property type="entry name" value="THIOSULFATE SULFURTRANSFERASE_RHODANESE-LIKE DOMAIN-CONTAINING PROTEIN 3"/>
    <property type="match status" value="1"/>
</dbReference>
<dbReference type="PROSITE" id="PS50206">
    <property type="entry name" value="RHODANESE_3"/>
    <property type="match status" value="1"/>
</dbReference>
<evidence type="ECO:0000313" key="2">
    <source>
        <dbReference type="Proteomes" id="UP000297654"/>
    </source>
</evidence>
<protein>
    <submittedName>
        <fullName evidence="1">DUF2892 domain-containing protein</fullName>
    </submittedName>
</protein>